<evidence type="ECO:0000313" key="3">
    <source>
        <dbReference type="Proteomes" id="UP000630097"/>
    </source>
</evidence>
<dbReference type="PROSITE" id="PS51257">
    <property type="entry name" value="PROKAR_LIPOPROTEIN"/>
    <property type="match status" value="1"/>
</dbReference>
<feature type="chain" id="PRO_5038451311" description="Alpha/beta hydrolase" evidence="1">
    <location>
        <begin position="23"/>
        <end position="253"/>
    </location>
</feature>
<protein>
    <recommendedName>
        <fullName evidence="4">Alpha/beta hydrolase</fullName>
    </recommendedName>
</protein>
<dbReference type="Gene3D" id="3.40.50.1820">
    <property type="entry name" value="alpha/beta hydrolase"/>
    <property type="match status" value="1"/>
</dbReference>
<evidence type="ECO:0000256" key="1">
    <source>
        <dbReference type="SAM" id="SignalP"/>
    </source>
</evidence>
<gene>
    <name evidence="2" type="ORF">Pka01_63370</name>
</gene>
<dbReference type="InterPro" id="IPR029058">
    <property type="entry name" value="AB_hydrolase_fold"/>
</dbReference>
<reference evidence="2 3" key="1">
    <citation type="submission" date="2021-01" db="EMBL/GenBank/DDBJ databases">
        <title>Whole genome shotgun sequence of Planotetraspora kaengkrachanensis NBRC 104272.</title>
        <authorList>
            <person name="Komaki H."/>
            <person name="Tamura T."/>
        </authorList>
    </citation>
    <scope>NUCLEOTIDE SEQUENCE [LARGE SCALE GENOMIC DNA]</scope>
    <source>
        <strain evidence="2 3">NBRC 104272</strain>
    </source>
</reference>
<evidence type="ECO:0008006" key="4">
    <source>
        <dbReference type="Google" id="ProtNLM"/>
    </source>
</evidence>
<dbReference type="Proteomes" id="UP000630097">
    <property type="component" value="Unassembled WGS sequence"/>
</dbReference>
<feature type="signal peptide" evidence="1">
    <location>
        <begin position="1"/>
        <end position="22"/>
    </location>
</feature>
<keyword evidence="3" id="KW-1185">Reference proteome</keyword>
<keyword evidence="1" id="KW-0732">Signal</keyword>
<name>A0A8J3PYA8_9ACTN</name>
<dbReference type="EMBL" id="BONV01000036">
    <property type="protein sequence ID" value="GIG83210.1"/>
    <property type="molecule type" value="Genomic_DNA"/>
</dbReference>
<dbReference type="SUPFAM" id="SSF53474">
    <property type="entry name" value="alpha/beta-Hydrolases"/>
    <property type="match status" value="1"/>
</dbReference>
<dbReference type="RefSeq" id="WP_203886524.1">
    <property type="nucleotide sequence ID" value="NZ_BAABHH010000022.1"/>
</dbReference>
<evidence type="ECO:0000313" key="2">
    <source>
        <dbReference type="EMBL" id="GIG83210.1"/>
    </source>
</evidence>
<comment type="caution">
    <text evidence="2">The sequence shown here is derived from an EMBL/GenBank/DDBJ whole genome shotgun (WGS) entry which is preliminary data.</text>
</comment>
<accession>A0A8J3PYA8</accession>
<sequence>MPGKRALIALLFLLTGCGGTVGGTVGASSPPGVPGTPAAAATPSASLTGPNLQGCYGPADGRLFTYEGGGVTYGGLIMGGGPVGVVVSYERGGAACTWRPLAERLASAGYRVLLYERGLSAPVSPVIVKMAERLTKDGAERIFLVGGSIGGSESIVAATELKEPPEGVVNLAGTVIPEETEPLTVPLLQITAENDSGATPVTLQAAADAAVKSPDRSLVVAKGEFAHASALFGTAQGTMVLDAIMAFLAKHSG</sequence>
<organism evidence="2 3">
    <name type="scientific">Planotetraspora kaengkrachanensis</name>
    <dbReference type="NCBI Taxonomy" id="575193"/>
    <lineage>
        <taxon>Bacteria</taxon>
        <taxon>Bacillati</taxon>
        <taxon>Actinomycetota</taxon>
        <taxon>Actinomycetes</taxon>
        <taxon>Streptosporangiales</taxon>
        <taxon>Streptosporangiaceae</taxon>
        <taxon>Planotetraspora</taxon>
    </lineage>
</organism>
<dbReference type="AlphaFoldDB" id="A0A8J3PYA8"/>
<proteinExistence type="predicted"/>